<keyword evidence="5" id="KW-0560">Oxidoreductase</keyword>
<proteinExistence type="predicted"/>
<reference evidence="9 10" key="2">
    <citation type="submission" date="2024-05" db="EMBL/GenBank/DDBJ databases">
        <authorList>
            <person name="Chen Y."/>
            <person name="Shah S."/>
            <person name="Dougan E. K."/>
            <person name="Thang M."/>
            <person name="Chan C."/>
        </authorList>
    </citation>
    <scope>NUCLEOTIDE SEQUENCE [LARGE SCALE GENOMIC DNA]</scope>
</reference>
<dbReference type="OrthoDB" id="441695at2759"/>
<dbReference type="EMBL" id="CAMXCT030006554">
    <property type="protein sequence ID" value="CAL4803142.1"/>
    <property type="molecule type" value="Genomic_DNA"/>
</dbReference>
<dbReference type="PROSITE" id="PS51471">
    <property type="entry name" value="FE2OG_OXY"/>
    <property type="match status" value="1"/>
</dbReference>
<dbReference type="AlphaFoldDB" id="A0A9P1DT39"/>
<dbReference type="GO" id="GO:0031543">
    <property type="term" value="F:peptidyl-proline dioxygenase activity"/>
    <property type="evidence" value="ECO:0007669"/>
    <property type="project" value="TreeGrafter"/>
</dbReference>
<keyword evidence="2" id="KW-0479">Metal-binding</keyword>
<keyword evidence="4" id="KW-0223">Dioxygenase</keyword>
<reference evidence="8" key="1">
    <citation type="submission" date="2022-10" db="EMBL/GenBank/DDBJ databases">
        <authorList>
            <person name="Chen Y."/>
            <person name="Dougan E. K."/>
            <person name="Chan C."/>
            <person name="Rhodes N."/>
            <person name="Thang M."/>
        </authorList>
    </citation>
    <scope>NUCLEOTIDE SEQUENCE</scope>
</reference>
<evidence type="ECO:0000256" key="1">
    <source>
        <dbReference type="ARBA" id="ARBA00001961"/>
    </source>
</evidence>
<evidence type="ECO:0000256" key="3">
    <source>
        <dbReference type="ARBA" id="ARBA00022896"/>
    </source>
</evidence>
<dbReference type="GO" id="GO:0071456">
    <property type="term" value="P:cellular response to hypoxia"/>
    <property type="evidence" value="ECO:0007669"/>
    <property type="project" value="TreeGrafter"/>
</dbReference>
<dbReference type="InterPro" id="IPR044862">
    <property type="entry name" value="Pro_4_hyd_alph_FE2OG_OXY"/>
</dbReference>
<keyword evidence="6" id="KW-0408">Iron</keyword>
<dbReference type="PANTHER" id="PTHR12907">
    <property type="entry name" value="EGL NINE HOMOLOG-RELATED"/>
    <property type="match status" value="1"/>
</dbReference>
<evidence type="ECO:0000256" key="4">
    <source>
        <dbReference type="ARBA" id="ARBA00022964"/>
    </source>
</evidence>
<dbReference type="Gene3D" id="2.60.120.620">
    <property type="entry name" value="q2cbj1_9rhob like domain"/>
    <property type="match status" value="1"/>
</dbReference>
<dbReference type="Pfam" id="PF13640">
    <property type="entry name" value="2OG-FeII_Oxy_3"/>
    <property type="match status" value="1"/>
</dbReference>
<dbReference type="SMART" id="SM00702">
    <property type="entry name" value="P4Hc"/>
    <property type="match status" value="1"/>
</dbReference>
<dbReference type="GO" id="GO:0008198">
    <property type="term" value="F:ferrous iron binding"/>
    <property type="evidence" value="ECO:0007669"/>
    <property type="project" value="TreeGrafter"/>
</dbReference>
<comment type="caution">
    <text evidence="8">The sequence shown here is derived from an EMBL/GenBank/DDBJ whole genome shotgun (WGS) entry which is preliminary data.</text>
</comment>
<evidence type="ECO:0000259" key="7">
    <source>
        <dbReference type="PROSITE" id="PS51471"/>
    </source>
</evidence>
<dbReference type="PANTHER" id="PTHR12907:SF26">
    <property type="entry name" value="HIF PROLYL HYDROXYLASE, ISOFORM C"/>
    <property type="match status" value="1"/>
</dbReference>
<keyword evidence="3" id="KW-0847">Vitamin C</keyword>
<dbReference type="GO" id="GO:0031418">
    <property type="term" value="F:L-ascorbic acid binding"/>
    <property type="evidence" value="ECO:0007669"/>
    <property type="project" value="UniProtKB-KW"/>
</dbReference>
<evidence type="ECO:0000313" key="10">
    <source>
        <dbReference type="Proteomes" id="UP001152797"/>
    </source>
</evidence>
<keyword evidence="10" id="KW-1185">Reference proteome</keyword>
<evidence type="ECO:0000256" key="5">
    <source>
        <dbReference type="ARBA" id="ARBA00023002"/>
    </source>
</evidence>
<comment type="cofactor">
    <cofactor evidence="1">
        <name>L-ascorbate</name>
        <dbReference type="ChEBI" id="CHEBI:38290"/>
    </cofactor>
</comment>
<dbReference type="EMBL" id="CAMXCT010006554">
    <property type="protein sequence ID" value="CAI4015830.1"/>
    <property type="molecule type" value="Genomic_DNA"/>
</dbReference>
<dbReference type="InterPro" id="IPR006620">
    <property type="entry name" value="Pro_4_hyd_alph"/>
</dbReference>
<evidence type="ECO:0000256" key="6">
    <source>
        <dbReference type="ARBA" id="ARBA00023004"/>
    </source>
</evidence>
<sequence length="474" mass="50037">MNAVCSPRCTCHGHGTCISHAPGAAEALGASEPVEPSEPLELLAVAGGLGKAASKGPSDPEFNVRQLRSHGAAPRTAAVHAAQTVGAPPQELTQTLTAAPPGLVKALMQVLDLPDQAAPEDVAAALGADPQMTLTLCAVKRASEIAMGSKEEALQLVGFPPNAGIQDPEGVRNKLAELFSTYLAEIWEIVQVSSVFKELSVPVSSWRRPWADALVTARHAQQLWAPHLAVSPHDFYQLLSGLGIGVAVLDRVVSPQLAEEAHGELETLADQGKLSEFSQSTCNPGSRHLWLRFGGVNVGPVPPALQRLGEALAGLPGALEAKAKEAQVPCPRLRLVPNLMAATYGHGSHYVPHKDMYSGGSCGFENTRMLTILCYLNPQWQPGDGGELRLFNTSPAPPSSPGPGSAVPRLLGITADHSESMTSSSHGTAHVDIAPLLGRLVIFRSREVWHGIQPSATARRWAVTLWVLAEDGPE</sequence>
<evidence type="ECO:0000313" key="8">
    <source>
        <dbReference type="EMBL" id="CAI4015830.1"/>
    </source>
</evidence>
<dbReference type="EMBL" id="CAMXCT020006554">
    <property type="protein sequence ID" value="CAL1169205.1"/>
    <property type="molecule type" value="Genomic_DNA"/>
</dbReference>
<evidence type="ECO:0000313" key="9">
    <source>
        <dbReference type="EMBL" id="CAL4803142.1"/>
    </source>
</evidence>
<protein>
    <submittedName>
        <fullName evidence="9">Prolyl 4-hydroxylase subunit alpha (Prolyl 4-hydrolase)</fullName>
    </submittedName>
</protein>
<evidence type="ECO:0000256" key="2">
    <source>
        <dbReference type="ARBA" id="ARBA00022723"/>
    </source>
</evidence>
<gene>
    <name evidence="8" type="ORF">C1SCF055_LOCUS40634</name>
</gene>
<accession>A0A9P1DT39</accession>
<dbReference type="InterPro" id="IPR005123">
    <property type="entry name" value="Oxoglu/Fe-dep_dioxygenase_dom"/>
</dbReference>
<organism evidence="8">
    <name type="scientific">Cladocopium goreaui</name>
    <dbReference type="NCBI Taxonomy" id="2562237"/>
    <lineage>
        <taxon>Eukaryota</taxon>
        <taxon>Sar</taxon>
        <taxon>Alveolata</taxon>
        <taxon>Dinophyceae</taxon>
        <taxon>Suessiales</taxon>
        <taxon>Symbiodiniaceae</taxon>
        <taxon>Cladocopium</taxon>
    </lineage>
</organism>
<dbReference type="Proteomes" id="UP001152797">
    <property type="component" value="Unassembled WGS sequence"/>
</dbReference>
<dbReference type="InterPro" id="IPR051559">
    <property type="entry name" value="HIF_prolyl_hydroxylases"/>
</dbReference>
<name>A0A9P1DT39_9DINO</name>
<feature type="domain" description="Fe2OG dioxygenase" evidence="7">
    <location>
        <begin position="334"/>
        <end position="469"/>
    </location>
</feature>